<dbReference type="InterPro" id="IPR027417">
    <property type="entry name" value="P-loop_NTPase"/>
</dbReference>
<dbReference type="EC" id="3.4.24.-" evidence="14"/>
<dbReference type="GO" id="GO:0004222">
    <property type="term" value="F:metalloendopeptidase activity"/>
    <property type="evidence" value="ECO:0007669"/>
    <property type="project" value="InterPro"/>
</dbReference>
<keyword evidence="6 14" id="KW-0547">Nucleotide-binding</keyword>
<dbReference type="PANTHER" id="PTHR23076:SF113">
    <property type="entry name" value="ATP-DEPENDENT ZINC METALLOPROTEASE FTSH 1, CHLOROPLASTIC-RELATED"/>
    <property type="match status" value="1"/>
</dbReference>
<evidence type="ECO:0000256" key="4">
    <source>
        <dbReference type="ARBA" id="ARBA00022692"/>
    </source>
</evidence>
<dbReference type="Proteomes" id="UP000339690">
    <property type="component" value="Chromosome"/>
</dbReference>
<dbReference type="InterPro" id="IPR000642">
    <property type="entry name" value="Peptidase_M41"/>
</dbReference>
<comment type="subunit">
    <text evidence="14">Homohexamer.</text>
</comment>
<evidence type="ECO:0000256" key="13">
    <source>
        <dbReference type="ARBA" id="ARBA00061570"/>
    </source>
</evidence>
<proteinExistence type="inferred from homology"/>
<evidence type="ECO:0000313" key="19">
    <source>
        <dbReference type="Proteomes" id="UP000339690"/>
    </source>
</evidence>
<evidence type="ECO:0000259" key="17">
    <source>
        <dbReference type="SMART" id="SM00382"/>
    </source>
</evidence>
<evidence type="ECO:0000256" key="5">
    <source>
        <dbReference type="ARBA" id="ARBA00022723"/>
    </source>
</evidence>
<protein>
    <recommendedName>
        <fullName evidence="14">ATP-dependent zinc metalloprotease FtsH</fullName>
        <ecNumber evidence="14">3.4.24.-</ecNumber>
    </recommendedName>
</protein>
<feature type="region of interest" description="Disordered" evidence="16">
    <location>
        <begin position="602"/>
        <end position="674"/>
    </location>
</feature>
<keyword evidence="10 14" id="KW-1133">Transmembrane helix</keyword>
<keyword evidence="3 14" id="KW-0645">Protease</keyword>
<evidence type="ECO:0000313" key="18">
    <source>
        <dbReference type="EMBL" id="QGH32665.1"/>
    </source>
</evidence>
<evidence type="ECO:0000256" key="8">
    <source>
        <dbReference type="ARBA" id="ARBA00022833"/>
    </source>
</evidence>
<evidence type="ECO:0000256" key="15">
    <source>
        <dbReference type="RuleBase" id="RU003651"/>
    </source>
</evidence>
<feature type="binding site" evidence="14">
    <location>
        <position position="499"/>
    </location>
    <ligand>
        <name>Zn(2+)</name>
        <dbReference type="ChEBI" id="CHEBI:29105"/>
        <note>catalytic</note>
    </ligand>
</feature>
<dbReference type="GO" id="GO:0005886">
    <property type="term" value="C:plasma membrane"/>
    <property type="evidence" value="ECO:0007669"/>
    <property type="project" value="UniProtKB-SubCell"/>
</dbReference>
<comment type="subcellular location">
    <subcellularLocation>
        <location evidence="14">Cell membrane</location>
        <topology evidence="14">Multi-pass membrane protein</topology>
        <orientation evidence="14">Cytoplasmic side</orientation>
    </subcellularLocation>
    <subcellularLocation>
        <location evidence="1">Membrane</location>
    </subcellularLocation>
</comment>
<comment type="similarity">
    <text evidence="2 14">In the C-terminal section; belongs to the peptidase M41 family.</text>
</comment>
<dbReference type="GO" id="GO:0004176">
    <property type="term" value="F:ATP-dependent peptidase activity"/>
    <property type="evidence" value="ECO:0007669"/>
    <property type="project" value="InterPro"/>
</dbReference>
<dbReference type="FunFam" id="1.20.58.760:FF:000001">
    <property type="entry name" value="ATP-dependent zinc metalloprotease FtsH"/>
    <property type="match status" value="1"/>
</dbReference>
<dbReference type="InterPro" id="IPR005936">
    <property type="entry name" value="FtsH"/>
</dbReference>
<dbReference type="InterPro" id="IPR037219">
    <property type="entry name" value="Peptidase_M41-like"/>
</dbReference>
<keyword evidence="5 14" id="KW-0479">Metal-binding</keyword>
<keyword evidence="11 14" id="KW-0482">Metalloprotease</keyword>
<feature type="domain" description="AAA+ ATPase" evidence="17">
    <location>
        <begin position="193"/>
        <end position="332"/>
    </location>
</feature>
<dbReference type="GO" id="GO:0008270">
    <property type="term" value="F:zinc ion binding"/>
    <property type="evidence" value="ECO:0007669"/>
    <property type="project" value="UniProtKB-UniRule"/>
</dbReference>
<keyword evidence="14" id="KW-1003">Cell membrane</keyword>
<dbReference type="PROSITE" id="PS00674">
    <property type="entry name" value="AAA"/>
    <property type="match status" value="1"/>
</dbReference>
<dbReference type="AlphaFoldDB" id="A0A5Q2TDI3"/>
<dbReference type="GO" id="GO:0016887">
    <property type="term" value="F:ATP hydrolysis activity"/>
    <property type="evidence" value="ECO:0007669"/>
    <property type="project" value="UniProtKB-UniRule"/>
</dbReference>
<keyword evidence="12 14" id="KW-0472">Membrane</keyword>
<dbReference type="Pfam" id="PF17862">
    <property type="entry name" value="AAA_lid_3"/>
    <property type="match status" value="1"/>
</dbReference>
<dbReference type="NCBIfam" id="TIGR01241">
    <property type="entry name" value="FtsH_fam"/>
    <property type="match status" value="1"/>
</dbReference>
<dbReference type="GO" id="GO:0005524">
    <property type="term" value="F:ATP binding"/>
    <property type="evidence" value="ECO:0007669"/>
    <property type="project" value="UniProtKB-UniRule"/>
</dbReference>
<dbReference type="InterPro" id="IPR041569">
    <property type="entry name" value="AAA_lid_3"/>
</dbReference>
<keyword evidence="19" id="KW-1185">Reference proteome</keyword>
<dbReference type="RefSeq" id="WP_153789910.1">
    <property type="nucleotide sequence ID" value="NZ_CP045915.1"/>
</dbReference>
<dbReference type="GO" id="GO:0030163">
    <property type="term" value="P:protein catabolic process"/>
    <property type="evidence" value="ECO:0007669"/>
    <property type="project" value="UniProtKB-UniRule"/>
</dbReference>
<feature type="transmembrane region" description="Helical" evidence="14">
    <location>
        <begin position="109"/>
        <end position="130"/>
    </location>
</feature>
<feature type="binding site" evidence="14">
    <location>
        <position position="427"/>
    </location>
    <ligand>
        <name>Zn(2+)</name>
        <dbReference type="ChEBI" id="CHEBI:29105"/>
        <note>catalytic</note>
    </ligand>
</feature>
<dbReference type="Pfam" id="PF01434">
    <property type="entry name" value="Peptidase_M41"/>
    <property type="match status" value="1"/>
</dbReference>
<feature type="binding site" evidence="14">
    <location>
        <begin position="201"/>
        <end position="208"/>
    </location>
    <ligand>
        <name>ATP</name>
        <dbReference type="ChEBI" id="CHEBI:30616"/>
    </ligand>
</feature>
<dbReference type="GO" id="GO:0006508">
    <property type="term" value="P:proteolysis"/>
    <property type="evidence" value="ECO:0007669"/>
    <property type="project" value="UniProtKB-KW"/>
</dbReference>
<dbReference type="CDD" id="cd19501">
    <property type="entry name" value="RecA-like_FtsH"/>
    <property type="match status" value="1"/>
</dbReference>
<dbReference type="FunFam" id="1.10.8.60:FF:000001">
    <property type="entry name" value="ATP-dependent zinc metalloprotease FtsH"/>
    <property type="match status" value="1"/>
</dbReference>
<dbReference type="SMART" id="SM00382">
    <property type="entry name" value="AAA"/>
    <property type="match status" value="1"/>
</dbReference>
<dbReference type="Gene3D" id="1.20.58.760">
    <property type="entry name" value="Peptidase M41"/>
    <property type="match status" value="1"/>
</dbReference>
<feature type="compositionally biased region" description="Basic and acidic residues" evidence="16">
    <location>
        <begin position="645"/>
        <end position="674"/>
    </location>
</feature>
<dbReference type="PANTHER" id="PTHR23076">
    <property type="entry name" value="METALLOPROTEASE M41 FTSH"/>
    <property type="match status" value="1"/>
</dbReference>
<evidence type="ECO:0000256" key="2">
    <source>
        <dbReference type="ARBA" id="ARBA00010044"/>
    </source>
</evidence>
<dbReference type="EMBL" id="CP045915">
    <property type="protein sequence ID" value="QGH32665.1"/>
    <property type="molecule type" value="Genomic_DNA"/>
</dbReference>
<dbReference type="FunFam" id="3.40.50.300:FF:000001">
    <property type="entry name" value="ATP-dependent zinc metalloprotease FtsH"/>
    <property type="match status" value="1"/>
</dbReference>
<evidence type="ECO:0000256" key="6">
    <source>
        <dbReference type="ARBA" id="ARBA00022741"/>
    </source>
</evidence>
<dbReference type="Pfam" id="PF00004">
    <property type="entry name" value="AAA"/>
    <property type="match status" value="1"/>
</dbReference>
<evidence type="ECO:0000256" key="11">
    <source>
        <dbReference type="ARBA" id="ARBA00023049"/>
    </source>
</evidence>
<comment type="function">
    <text evidence="14">Acts as a processive, ATP-dependent zinc metallopeptidase for both cytoplasmic and membrane proteins. Plays a role in the quality control of integral membrane proteins.</text>
</comment>
<dbReference type="Gene3D" id="3.40.50.300">
    <property type="entry name" value="P-loop containing nucleotide triphosphate hydrolases"/>
    <property type="match status" value="1"/>
</dbReference>
<evidence type="ECO:0000256" key="14">
    <source>
        <dbReference type="HAMAP-Rule" id="MF_01458"/>
    </source>
</evidence>
<evidence type="ECO:0000256" key="12">
    <source>
        <dbReference type="ARBA" id="ARBA00023136"/>
    </source>
</evidence>
<dbReference type="SUPFAM" id="SSF52540">
    <property type="entry name" value="P-loop containing nucleoside triphosphate hydrolases"/>
    <property type="match status" value="1"/>
</dbReference>
<dbReference type="InterPro" id="IPR003959">
    <property type="entry name" value="ATPase_AAA_core"/>
</dbReference>
<keyword evidence="7 14" id="KW-0378">Hydrolase</keyword>
<dbReference type="InterPro" id="IPR011546">
    <property type="entry name" value="Pept_M41_FtsH_extracell"/>
</dbReference>
<keyword evidence="8 14" id="KW-0862">Zinc</keyword>
<keyword evidence="9 14" id="KW-0067">ATP-binding</keyword>
<dbReference type="KEGG" id="grc:GI584_00585"/>
<evidence type="ECO:0000256" key="10">
    <source>
        <dbReference type="ARBA" id="ARBA00022989"/>
    </source>
</evidence>
<organism evidence="18 19">
    <name type="scientific">Gracilibacillus salitolerans</name>
    <dbReference type="NCBI Taxonomy" id="2663022"/>
    <lineage>
        <taxon>Bacteria</taxon>
        <taxon>Bacillati</taxon>
        <taxon>Bacillota</taxon>
        <taxon>Bacilli</taxon>
        <taxon>Bacillales</taxon>
        <taxon>Bacillaceae</taxon>
        <taxon>Gracilibacillus</taxon>
    </lineage>
</organism>
<comment type="cofactor">
    <cofactor evidence="14">
        <name>Zn(2+)</name>
        <dbReference type="ChEBI" id="CHEBI:29105"/>
    </cofactor>
    <text evidence="14">Binds 1 zinc ion per subunit.</text>
</comment>
<comment type="similarity">
    <text evidence="15">Belongs to the AAA ATPase family.</text>
</comment>
<evidence type="ECO:0000256" key="7">
    <source>
        <dbReference type="ARBA" id="ARBA00022801"/>
    </source>
</evidence>
<evidence type="ECO:0000256" key="9">
    <source>
        <dbReference type="ARBA" id="ARBA00022840"/>
    </source>
</evidence>
<feature type="compositionally biased region" description="Basic and acidic residues" evidence="16">
    <location>
        <begin position="614"/>
        <end position="637"/>
    </location>
</feature>
<feature type="active site" evidence="14">
    <location>
        <position position="424"/>
    </location>
</feature>
<accession>A0A5Q2TDI3</accession>
<evidence type="ECO:0000256" key="3">
    <source>
        <dbReference type="ARBA" id="ARBA00022670"/>
    </source>
</evidence>
<dbReference type="HAMAP" id="MF_01458">
    <property type="entry name" value="FtsH"/>
    <property type="match status" value="1"/>
</dbReference>
<evidence type="ECO:0000256" key="1">
    <source>
        <dbReference type="ARBA" id="ARBA00004370"/>
    </source>
</evidence>
<dbReference type="SUPFAM" id="SSF140990">
    <property type="entry name" value="FtsH protease domain-like"/>
    <property type="match status" value="1"/>
</dbReference>
<gene>
    <name evidence="18" type="primary">hflB</name>
    <name evidence="14" type="synonym">ftsH</name>
    <name evidence="18" type="ORF">GI584_00585</name>
</gene>
<feature type="binding site" evidence="14">
    <location>
        <position position="423"/>
    </location>
    <ligand>
        <name>Zn(2+)</name>
        <dbReference type="ChEBI" id="CHEBI:29105"/>
        <note>catalytic</note>
    </ligand>
</feature>
<dbReference type="Pfam" id="PF06480">
    <property type="entry name" value="FtsH_ext"/>
    <property type="match status" value="1"/>
</dbReference>
<dbReference type="Gene3D" id="1.10.8.60">
    <property type="match status" value="1"/>
</dbReference>
<sequence length="674" mass="74845">MNRIIRNVILYFVIFLVVIGIISVFSSQNNQAEELKVNEFMQALENNQITSMEMRPSNGVMRIEGELEGDTPFITNVPDNPSIVDSIVEQGGNEQGVLTMDEEEQPSGWVTFLTTMIPFVIIFILFFFLLNQAQGGGSRVMNFGKSKAKMYNEEKKKVRFRDVAGADEEKQELVEVVDFLKDPRKFSAIGAKIPKGVLLVGPPGTGKTLLARAVAGEAGVPFFSISGSDFVEMFVGVGASRVRDLFENAKKNAPCIIFIDEIDAVGRQRGAGVGGGHDEREQTLNQLLVEMDGFGENEGIIIIAATNRPDILDPALLRPGRFDRQITVDRPDLKGREDVLKVHARNKPLADDVELKTIAMRTPGFSGADLENLLNEAALVAARYDKEKIGMEDVDEAIDRVIAGPAKKSRVISKKERNIVAYHESGHTIIGMVLDDADMVHKVTIVPRGQAGGYAVMLPREDRYFMTKPELFDKITGLLGGRVAEEIIFGEASTGAHNDFQRATGIARKMVTEYGMSEKIGPLQFGNSNSQVFLGRDMQSEQNYSDAIAYEIDQEMQNFIQECYSRAKQILTENRDKLELVAKTLLEVETLDAGQIKGLFEEGKLPDPVVSEQDGDKKPSEKAETNDTNDENNKSSDFKVNIQPKSEESYFEKDSKSYFDEDKSTEDSDDKDKQ</sequence>
<dbReference type="InterPro" id="IPR003593">
    <property type="entry name" value="AAA+_ATPase"/>
</dbReference>
<comment type="similarity">
    <text evidence="13 14">In the central section; belongs to the AAA ATPase family.</text>
</comment>
<evidence type="ECO:0000256" key="16">
    <source>
        <dbReference type="SAM" id="MobiDB-lite"/>
    </source>
</evidence>
<keyword evidence="4 14" id="KW-0812">Transmembrane</keyword>
<dbReference type="InterPro" id="IPR003960">
    <property type="entry name" value="ATPase_AAA_CS"/>
</dbReference>
<feature type="transmembrane region" description="Helical" evidence="14">
    <location>
        <begin position="7"/>
        <end position="26"/>
    </location>
</feature>
<name>A0A5Q2TDI3_9BACI</name>
<reference evidence="18 19" key="1">
    <citation type="submission" date="2019-11" db="EMBL/GenBank/DDBJ databases">
        <title>Gracilibacillus salitolerans sp. nov., a moderate halophile isolated from a saline soil in northwest China.</title>
        <authorList>
            <person name="Gan L."/>
        </authorList>
    </citation>
    <scope>NUCLEOTIDE SEQUENCE [LARGE SCALE GENOMIC DNA]</scope>
    <source>
        <strain evidence="18 19">SCU50</strain>
    </source>
</reference>